<gene>
    <name evidence="1" type="ORF">PMZ80_004687</name>
</gene>
<keyword evidence="2" id="KW-1185">Reference proteome</keyword>
<comment type="caution">
    <text evidence="1">The sequence shown here is derived from an EMBL/GenBank/DDBJ whole genome shotgun (WGS) entry which is preliminary data.</text>
</comment>
<evidence type="ECO:0000313" key="1">
    <source>
        <dbReference type="EMBL" id="KAK5943679.1"/>
    </source>
</evidence>
<name>A0ABR0RST9_9EURO</name>
<organism evidence="1 2">
    <name type="scientific">Knufia obscura</name>
    <dbReference type="NCBI Taxonomy" id="1635080"/>
    <lineage>
        <taxon>Eukaryota</taxon>
        <taxon>Fungi</taxon>
        <taxon>Dikarya</taxon>
        <taxon>Ascomycota</taxon>
        <taxon>Pezizomycotina</taxon>
        <taxon>Eurotiomycetes</taxon>
        <taxon>Chaetothyriomycetidae</taxon>
        <taxon>Chaetothyriales</taxon>
        <taxon>Trichomeriaceae</taxon>
        <taxon>Knufia</taxon>
    </lineage>
</organism>
<proteinExistence type="predicted"/>
<dbReference type="GeneID" id="89998136"/>
<dbReference type="EMBL" id="JAVHJV010000004">
    <property type="protein sequence ID" value="KAK5943679.1"/>
    <property type="molecule type" value="Genomic_DNA"/>
</dbReference>
<protein>
    <submittedName>
        <fullName evidence="1">Uncharacterized protein</fullName>
    </submittedName>
</protein>
<evidence type="ECO:0000313" key="2">
    <source>
        <dbReference type="Proteomes" id="UP001334248"/>
    </source>
</evidence>
<accession>A0ABR0RST9</accession>
<reference evidence="1 2" key="1">
    <citation type="journal article" date="2023" name="Res Sq">
        <title>Genomic and morphological characterization of Knufia obscura isolated from the Mars 2020 spacecraft assembly facility.</title>
        <authorList>
            <person name="Chander A.M."/>
            <person name="Teixeira M.M."/>
            <person name="Singh N.K."/>
            <person name="Williams M.P."/>
            <person name="Parker C.W."/>
            <person name="Leo P."/>
            <person name="Stajich J.E."/>
            <person name="Torok T."/>
            <person name="Tighe S."/>
            <person name="Mason C.E."/>
            <person name="Venkateswaran K."/>
        </authorList>
    </citation>
    <scope>NUCLEOTIDE SEQUENCE [LARGE SCALE GENOMIC DNA]</scope>
    <source>
        <strain evidence="1 2">CCFEE 5817</strain>
    </source>
</reference>
<dbReference type="RefSeq" id="XP_064731769.1">
    <property type="nucleotide sequence ID" value="XM_064873111.1"/>
</dbReference>
<sequence>MYPHANGQSATRLIYNKSRYIIKTGLGGTTYLPSRVRAVSTKAFAPGTFYIPYSNGQTAMRVLYDNLQWLKFDKWGYVLYRCTYDDDHAWAKFKDIICERARQRVILDETPEALDMLDFTGIEDKKELNGISRAELRVRHKRWAAVALLRENPRASPEILSPWV</sequence>
<dbReference type="Proteomes" id="UP001334248">
    <property type="component" value="Unassembled WGS sequence"/>
</dbReference>